<organism evidence="1">
    <name type="scientific">marine sediment metagenome</name>
    <dbReference type="NCBI Taxonomy" id="412755"/>
    <lineage>
        <taxon>unclassified sequences</taxon>
        <taxon>metagenomes</taxon>
        <taxon>ecological metagenomes</taxon>
    </lineage>
</organism>
<evidence type="ECO:0000313" key="1">
    <source>
        <dbReference type="EMBL" id="GAG87880.1"/>
    </source>
</evidence>
<accession>X1AYM4</accession>
<reference evidence="1" key="1">
    <citation type="journal article" date="2014" name="Front. Microbiol.">
        <title>High frequency of phylogenetically diverse reductive dehalogenase-homologous genes in deep subseafloor sedimentary metagenomes.</title>
        <authorList>
            <person name="Kawai M."/>
            <person name="Futagami T."/>
            <person name="Toyoda A."/>
            <person name="Takaki Y."/>
            <person name="Nishi S."/>
            <person name="Hori S."/>
            <person name="Arai W."/>
            <person name="Tsubouchi T."/>
            <person name="Morono Y."/>
            <person name="Uchiyama I."/>
            <person name="Ito T."/>
            <person name="Fujiyama A."/>
            <person name="Inagaki F."/>
            <person name="Takami H."/>
        </authorList>
    </citation>
    <scope>NUCLEOTIDE SEQUENCE</scope>
    <source>
        <strain evidence="1">Expedition CK06-06</strain>
    </source>
</reference>
<gene>
    <name evidence="1" type="ORF">S01H4_24736</name>
</gene>
<name>X1AYM4_9ZZZZ</name>
<proteinExistence type="predicted"/>
<dbReference type="AlphaFoldDB" id="X1AYM4"/>
<feature type="non-terminal residue" evidence="1">
    <location>
        <position position="61"/>
    </location>
</feature>
<comment type="caution">
    <text evidence="1">The sequence shown here is derived from an EMBL/GenBank/DDBJ whole genome shotgun (WGS) entry which is preliminary data.</text>
</comment>
<dbReference type="EMBL" id="BART01011665">
    <property type="protein sequence ID" value="GAG87880.1"/>
    <property type="molecule type" value="Genomic_DNA"/>
</dbReference>
<protein>
    <submittedName>
        <fullName evidence="1">Uncharacterized protein</fullName>
    </submittedName>
</protein>
<sequence length="61" mass="7227">MKELIEKLENSIKEIDSIHTSNLRSLFQDVLKEIKNHHKIDKYIGDFPTFIEPVYLGDRVK</sequence>